<evidence type="ECO:0000256" key="5">
    <source>
        <dbReference type="ARBA" id="ARBA00022989"/>
    </source>
</evidence>
<dbReference type="InterPro" id="IPR003660">
    <property type="entry name" value="HAMP_dom"/>
</dbReference>
<dbReference type="Proteomes" id="UP000198915">
    <property type="component" value="Unassembled WGS sequence"/>
</dbReference>
<evidence type="ECO:0000259" key="11">
    <source>
        <dbReference type="PROSITE" id="PS50111"/>
    </source>
</evidence>
<dbReference type="InterPro" id="IPR033479">
    <property type="entry name" value="dCache_1"/>
</dbReference>
<dbReference type="SMART" id="SM00283">
    <property type="entry name" value="MA"/>
    <property type="match status" value="1"/>
</dbReference>
<dbReference type="CDD" id="cd18773">
    <property type="entry name" value="PDC1_HK_sensor"/>
    <property type="match status" value="1"/>
</dbReference>
<dbReference type="EMBL" id="FORT01000010">
    <property type="protein sequence ID" value="SFK24794.1"/>
    <property type="molecule type" value="Genomic_DNA"/>
</dbReference>
<gene>
    <name evidence="13" type="ORF">SAMN05518846_110150</name>
</gene>
<comment type="similarity">
    <text evidence="8">Belongs to the methyl-accepting chemotaxis (MCP) protein family.</text>
</comment>
<evidence type="ECO:0000313" key="14">
    <source>
        <dbReference type="Proteomes" id="UP000198915"/>
    </source>
</evidence>
<dbReference type="PANTHER" id="PTHR32089:SF112">
    <property type="entry name" value="LYSOZYME-LIKE PROTEIN-RELATED"/>
    <property type="match status" value="1"/>
</dbReference>
<name>A0A1I3XZ02_9BACL</name>
<dbReference type="GO" id="GO:0005886">
    <property type="term" value="C:plasma membrane"/>
    <property type="evidence" value="ECO:0007669"/>
    <property type="project" value="UniProtKB-SubCell"/>
</dbReference>
<keyword evidence="6 10" id="KW-0472">Membrane</keyword>
<dbReference type="PANTHER" id="PTHR32089">
    <property type="entry name" value="METHYL-ACCEPTING CHEMOTAXIS PROTEIN MCPB"/>
    <property type="match status" value="1"/>
</dbReference>
<dbReference type="GO" id="GO:0006935">
    <property type="term" value="P:chemotaxis"/>
    <property type="evidence" value="ECO:0007669"/>
    <property type="project" value="UniProtKB-KW"/>
</dbReference>
<dbReference type="PROSITE" id="PS50885">
    <property type="entry name" value="HAMP"/>
    <property type="match status" value="1"/>
</dbReference>
<dbReference type="Gene3D" id="6.10.340.10">
    <property type="match status" value="1"/>
</dbReference>
<evidence type="ECO:0000256" key="8">
    <source>
        <dbReference type="ARBA" id="ARBA00029447"/>
    </source>
</evidence>
<sequence length="674" mass="74562">MLRKKRNGNSSIHYRSIFTRLFFGTMAMVVGMMAIAAFFISSQSEAMLNEKTRQQLLDATNTAMQKASSRVHTIESALQSFGSSYKNSKLSNGQMFGILTDIVTANPTISEIQVAKTDGSYLTFPGSPLSSDYDPRKTDWFAGALEKKSTFVSDVFQFSQTEFPKIAVSLPLLNENEESVGVIVAFLSVPKLSEFIGEIRLGDTGYAMIVDRLGKLVAHPDKTYALKRPAMDQLSIVKDMLSGQAGFEQVTLQGAEYYGAYQFDSSLKWGMIVVQSVAEIKREVHTLQLTILAVSIVGIAALAALLYVFVRKIVTPVKEVQQKMSSFSKGELFQTMQVQTNDEIRQLADSFNSMSSQIRSIIGKIQHVIVDVKQVAHHVGNGSRHSHAMQSEVVAVSERLSQEMDQQQLQIEGIHTTMSGITAEISRITESMEAAVLQNHESRKQSVKASASIDALKENMQKISDDMKSSLHAMSAMKDSMVDIRDILHLISQISKRTKLLSFNARIEASRAGQAGLGFGVVADEIRQLSEQTEEATARIEQVIQSGESRMERVSDCLEITDQATISGIHTLHQATDIFQQTVRISEAITTQFETIRELSASIHVQSQSIQERVDTLSLSAQEVVSGTQQAVASNQESLSLSEQFLHDSERLAGIIEDLEQEIRFFRTEEKATA</sequence>
<feature type="domain" description="HAMP" evidence="12">
    <location>
        <begin position="311"/>
        <end position="363"/>
    </location>
</feature>
<evidence type="ECO:0000256" key="4">
    <source>
        <dbReference type="ARBA" id="ARBA00022692"/>
    </source>
</evidence>
<dbReference type="Gene3D" id="1.10.287.950">
    <property type="entry name" value="Methyl-accepting chemotaxis protein"/>
    <property type="match status" value="1"/>
</dbReference>
<evidence type="ECO:0000256" key="6">
    <source>
        <dbReference type="ARBA" id="ARBA00023136"/>
    </source>
</evidence>
<organism evidence="13 14">
    <name type="scientific">Brevibacillus centrosporus</name>
    <dbReference type="NCBI Taxonomy" id="54910"/>
    <lineage>
        <taxon>Bacteria</taxon>
        <taxon>Bacillati</taxon>
        <taxon>Bacillota</taxon>
        <taxon>Bacilli</taxon>
        <taxon>Bacillales</taxon>
        <taxon>Paenibacillaceae</taxon>
        <taxon>Brevibacillus</taxon>
    </lineage>
</organism>
<evidence type="ECO:0000256" key="1">
    <source>
        <dbReference type="ARBA" id="ARBA00004651"/>
    </source>
</evidence>
<dbReference type="CDD" id="cd12912">
    <property type="entry name" value="PDC2_MCP_like"/>
    <property type="match status" value="1"/>
</dbReference>
<keyword evidence="14" id="KW-1185">Reference proteome</keyword>
<protein>
    <submittedName>
        <fullName evidence="13">Methyl-accepting chemotaxis protein</fullName>
    </submittedName>
</protein>
<dbReference type="RefSeq" id="WP_092270889.1">
    <property type="nucleotide sequence ID" value="NZ_BJOE01000007.1"/>
</dbReference>
<dbReference type="Pfam" id="PF00015">
    <property type="entry name" value="MCPsignal"/>
    <property type="match status" value="1"/>
</dbReference>
<keyword evidence="3" id="KW-0145">Chemotaxis</keyword>
<evidence type="ECO:0000256" key="9">
    <source>
        <dbReference type="PROSITE-ProRule" id="PRU00284"/>
    </source>
</evidence>
<dbReference type="PROSITE" id="PS50111">
    <property type="entry name" value="CHEMOTAXIS_TRANSDUC_2"/>
    <property type="match status" value="1"/>
</dbReference>
<keyword evidence="5 10" id="KW-1133">Transmembrane helix</keyword>
<evidence type="ECO:0000256" key="10">
    <source>
        <dbReference type="SAM" id="Phobius"/>
    </source>
</evidence>
<dbReference type="InterPro" id="IPR004089">
    <property type="entry name" value="MCPsignal_dom"/>
</dbReference>
<dbReference type="Gene3D" id="3.30.450.20">
    <property type="entry name" value="PAS domain"/>
    <property type="match status" value="1"/>
</dbReference>
<comment type="subcellular location">
    <subcellularLocation>
        <location evidence="1">Cell membrane</location>
        <topology evidence="1">Multi-pass membrane protein</topology>
    </subcellularLocation>
</comment>
<proteinExistence type="inferred from homology"/>
<keyword evidence="2" id="KW-1003">Cell membrane</keyword>
<evidence type="ECO:0000256" key="3">
    <source>
        <dbReference type="ARBA" id="ARBA00022500"/>
    </source>
</evidence>
<feature type="transmembrane region" description="Helical" evidence="10">
    <location>
        <begin position="289"/>
        <end position="310"/>
    </location>
</feature>
<keyword evidence="4 10" id="KW-0812">Transmembrane</keyword>
<evidence type="ECO:0000313" key="13">
    <source>
        <dbReference type="EMBL" id="SFK24794.1"/>
    </source>
</evidence>
<evidence type="ECO:0000259" key="12">
    <source>
        <dbReference type="PROSITE" id="PS50885"/>
    </source>
</evidence>
<feature type="transmembrane region" description="Helical" evidence="10">
    <location>
        <begin position="21"/>
        <end position="40"/>
    </location>
</feature>
<dbReference type="GO" id="GO:0007165">
    <property type="term" value="P:signal transduction"/>
    <property type="evidence" value="ECO:0007669"/>
    <property type="project" value="UniProtKB-KW"/>
</dbReference>
<dbReference type="SMART" id="SM00304">
    <property type="entry name" value="HAMP"/>
    <property type="match status" value="2"/>
</dbReference>
<reference evidence="14" key="1">
    <citation type="submission" date="2016-10" db="EMBL/GenBank/DDBJ databases">
        <authorList>
            <person name="Varghese N."/>
            <person name="Submissions S."/>
        </authorList>
    </citation>
    <scope>NUCLEOTIDE SEQUENCE [LARGE SCALE GENOMIC DNA]</scope>
    <source>
        <strain evidence="14">OK042</strain>
    </source>
</reference>
<dbReference type="Pfam" id="PF02743">
    <property type="entry name" value="dCache_1"/>
    <property type="match status" value="1"/>
</dbReference>
<dbReference type="STRING" id="1884381.SAMN05518846_110150"/>
<dbReference type="AlphaFoldDB" id="A0A1I3XZ02"/>
<evidence type="ECO:0000256" key="7">
    <source>
        <dbReference type="ARBA" id="ARBA00023224"/>
    </source>
</evidence>
<accession>A0A1I3XZ02</accession>
<feature type="domain" description="Methyl-accepting transducer" evidence="11">
    <location>
        <begin position="382"/>
        <end position="621"/>
    </location>
</feature>
<evidence type="ECO:0000256" key="2">
    <source>
        <dbReference type="ARBA" id="ARBA00022475"/>
    </source>
</evidence>
<dbReference type="SUPFAM" id="SSF58104">
    <property type="entry name" value="Methyl-accepting chemotaxis protein (MCP) signaling domain"/>
    <property type="match status" value="1"/>
</dbReference>
<dbReference type="Pfam" id="PF00672">
    <property type="entry name" value="HAMP"/>
    <property type="match status" value="1"/>
</dbReference>
<keyword evidence="7 9" id="KW-0807">Transducer</keyword>
<dbReference type="CDD" id="cd06225">
    <property type="entry name" value="HAMP"/>
    <property type="match status" value="1"/>
</dbReference>